<sequence>MRFRPDVDGPNQHRVHCVCLCLLQQWHVYQWSPTSLLYRVTGPTGVGRTSFINLVCGSALAVSSGLESCTTKIQTATCRLNGMDVVMIDTPGFDDTTRSQADVLNEIAAYLKATYQDNKRLSGLIYMHRISDRRVGGIGRESFRLFSKICGDNPMRVVSIVTTMWEAVTGEMGARREQELASNSVFFKDAIDKGARMVRHYNNQESARQVVMQLLGNNPTALRMQVELVEDRLDVKSTAAGKELRSQLERQIARLTEKVQTLQSGPNGMDEEHRRTMLALENLQNDVSRLEQRTTFGRRRIRCPM</sequence>
<proteinExistence type="predicted"/>
<keyword evidence="1" id="KW-0175">Coiled coil</keyword>
<dbReference type="CDD" id="cd00882">
    <property type="entry name" value="Ras_like_GTPase"/>
    <property type="match status" value="1"/>
</dbReference>
<dbReference type="AlphaFoldDB" id="A0A1X6MIJ3"/>
<evidence type="ECO:0000313" key="3">
    <source>
        <dbReference type="EMBL" id="OSX56234.1"/>
    </source>
</evidence>
<evidence type="ECO:0000313" key="4">
    <source>
        <dbReference type="Proteomes" id="UP000194127"/>
    </source>
</evidence>
<dbReference type="GeneID" id="36332524"/>
<keyword evidence="4" id="KW-1185">Reference proteome</keyword>
<accession>A0A1X6MIJ3</accession>
<dbReference type="InterPro" id="IPR027417">
    <property type="entry name" value="P-loop_NTPase"/>
</dbReference>
<evidence type="ECO:0000256" key="1">
    <source>
        <dbReference type="SAM" id="Coils"/>
    </source>
</evidence>
<name>A0A1X6MIJ3_9APHY</name>
<dbReference type="Pfam" id="PF01926">
    <property type="entry name" value="MMR_HSR1"/>
    <property type="match status" value="1"/>
</dbReference>
<organism evidence="3 4">
    <name type="scientific">Postia placenta MAD-698-R-SB12</name>
    <dbReference type="NCBI Taxonomy" id="670580"/>
    <lineage>
        <taxon>Eukaryota</taxon>
        <taxon>Fungi</taxon>
        <taxon>Dikarya</taxon>
        <taxon>Basidiomycota</taxon>
        <taxon>Agaricomycotina</taxon>
        <taxon>Agaricomycetes</taxon>
        <taxon>Polyporales</taxon>
        <taxon>Adustoporiaceae</taxon>
        <taxon>Rhodonia</taxon>
    </lineage>
</organism>
<dbReference type="InterPro" id="IPR006073">
    <property type="entry name" value="GTP-bd"/>
</dbReference>
<dbReference type="GO" id="GO:0005525">
    <property type="term" value="F:GTP binding"/>
    <property type="evidence" value="ECO:0007669"/>
    <property type="project" value="InterPro"/>
</dbReference>
<dbReference type="EMBL" id="KZ110614">
    <property type="protein sequence ID" value="OSX56234.1"/>
    <property type="molecule type" value="Genomic_DNA"/>
</dbReference>
<dbReference type="RefSeq" id="XP_024333028.1">
    <property type="nucleotide sequence ID" value="XM_024487575.1"/>
</dbReference>
<feature type="domain" description="G" evidence="2">
    <location>
        <begin position="40"/>
        <end position="108"/>
    </location>
</feature>
<dbReference type="Gene3D" id="3.40.50.300">
    <property type="entry name" value="P-loop containing nucleotide triphosphate hydrolases"/>
    <property type="match status" value="1"/>
</dbReference>
<feature type="coiled-coil region" evidence="1">
    <location>
        <begin position="245"/>
        <end position="300"/>
    </location>
</feature>
<gene>
    <name evidence="3" type="ORF">POSPLADRAFT_1160646</name>
</gene>
<protein>
    <recommendedName>
        <fullName evidence="2">G domain-containing protein</fullName>
    </recommendedName>
</protein>
<dbReference type="Proteomes" id="UP000194127">
    <property type="component" value="Unassembled WGS sequence"/>
</dbReference>
<dbReference type="OrthoDB" id="8954335at2759"/>
<evidence type="ECO:0000259" key="2">
    <source>
        <dbReference type="Pfam" id="PF01926"/>
    </source>
</evidence>
<reference evidence="3 4" key="1">
    <citation type="submission" date="2017-04" db="EMBL/GenBank/DDBJ databases">
        <title>Genome Sequence of the Model Brown-Rot Fungus Postia placenta SB12.</title>
        <authorList>
            <consortium name="DOE Joint Genome Institute"/>
            <person name="Gaskell J."/>
            <person name="Kersten P."/>
            <person name="Larrondo L.F."/>
            <person name="Canessa P."/>
            <person name="Martinez D."/>
            <person name="Hibbett D."/>
            <person name="Schmoll M."/>
            <person name="Kubicek C.P."/>
            <person name="Martinez A.T."/>
            <person name="Yadav J."/>
            <person name="Master E."/>
            <person name="Magnuson J.K."/>
            <person name="James T."/>
            <person name="Yaver D."/>
            <person name="Berka R."/>
            <person name="Labutti K."/>
            <person name="Lipzen A."/>
            <person name="Aerts A."/>
            <person name="Barry K."/>
            <person name="Henrissat B."/>
            <person name="Blanchette R."/>
            <person name="Grigoriev I."/>
            <person name="Cullen D."/>
        </authorList>
    </citation>
    <scope>NUCLEOTIDE SEQUENCE [LARGE SCALE GENOMIC DNA]</scope>
    <source>
        <strain evidence="3 4">MAD-698-R-SB12</strain>
    </source>
</reference>
<dbReference type="SUPFAM" id="SSF52540">
    <property type="entry name" value="P-loop containing nucleoside triphosphate hydrolases"/>
    <property type="match status" value="1"/>
</dbReference>